<evidence type="ECO:0000313" key="4">
    <source>
        <dbReference type="EMBL" id="XDJ67355.1"/>
    </source>
</evidence>
<accession>A0AB39EL21</accession>
<proteinExistence type="predicted"/>
<dbReference type="EMBL" id="CP158260">
    <property type="protein sequence ID" value="XDJ64231.1"/>
    <property type="molecule type" value="Genomic_DNA"/>
</dbReference>
<evidence type="ECO:0000313" key="2">
    <source>
        <dbReference type="EMBL" id="XDJ61153.1"/>
    </source>
</evidence>
<dbReference type="EMBL" id="CP158265">
    <property type="protein sequence ID" value="XDJ78541.1"/>
    <property type="molecule type" value="Genomic_DNA"/>
</dbReference>
<reference evidence="4" key="1">
    <citation type="submission" date="2024-05" db="EMBL/GenBank/DDBJ databases">
        <authorList>
            <person name="Luo Y.-C."/>
            <person name="Nicholds J."/>
            <person name="Mortimer T."/>
            <person name="Maboni G."/>
        </authorList>
    </citation>
    <scope>NUCLEOTIDE SEQUENCE</scope>
    <source>
        <strain evidence="5">143769</strain>
        <strain evidence="4">145849</strain>
        <strain evidence="3">145850</strain>
        <strain evidence="2">145852</strain>
        <strain evidence="1">148131</strain>
    </source>
</reference>
<organism evidence="4">
    <name type="scientific">Castellaniella ginsengisoli</name>
    <dbReference type="NCBI Taxonomy" id="546114"/>
    <lineage>
        <taxon>Bacteria</taxon>
        <taxon>Pseudomonadati</taxon>
        <taxon>Pseudomonadota</taxon>
        <taxon>Betaproteobacteria</taxon>
        <taxon>Burkholderiales</taxon>
        <taxon>Alcaligenaceae</taxon>
        <taxon>Castellaniella</taxon>
    </lineage>
</organism>
<dbReference type="EMBL" id="CP158261">
    <property type="protein sequence ID" value="XDJ67355.1"/>
    <property type="molecule type" value="Genomic_DNA"/>
</dbReference>
<dbReference type="Pfam" id="PF16786">
    <property type="entry name" value="RecA_dep_nuc"/>
    <property type="match status" value="1"/>
</dbReference>
<name>A0AB39EL21_9BURK</name>
<evidence type="ECO:0000313" key="3">
    <source>
        <dbReference type="EMBL" id="XDJ64231.1"/>
    </source>
</evidence>
<evidence type="ECO:0000313" key="5">
    <source>
        <dbReference type="EMBL" id="XDJ78541.1"/>
    </source>
</evidence>
<gene>
    <name evidence="1" type="ORF">ABRY90_12900</name>
    <name evidence="4" type="ORF">ABRY91_04820</name>
    <name evidence="2" type="ORF">ABRY92_00560</name>
    <name evidence="3" type="ORF">ABRZ03_02450</name>
    <name evidence="5" type="ORF">ABRZ10_07055</name>
</gene>
<dbReference type="RefSeq" id="WP_368648564.1">
    <property type="nucleotide sequence ID" value="NZ_CP158258.1"/>
</dbReference>
<sequence>MKGRNPTAEQKRFHDMLCREIGCIACAKEGMFTPFVSVHHIDGRTKPWAHWMVLPLCGPHHQDAGIPGVVAVHPWKAQFEASYGTQRDLQRECVQILLDRGCAVPDGALAAAGVEVEVA</sequence>
<dbReference type="EMBL" id="CP158258">
    <property type="protein sequence ID" value="XDJ58140.1"/>
    <property type="molecule type" value="Genomic_DNA"/>
</dbReference>
<dbReference type="Gene3D" id="3.30.40.190">
    <property type="match status" value="1"/>
</dbReference>
<dbReference type="InterPro" id="IPR031875">
    <property type="entry name" value="RecA_dep_nuc"/>
</dbReference>
<dbReference type="AlphaFoldDB" id="A0AB39EL21"/>
<dbReference type="EMBL" id="CP158259">
    <property type="protein sequence ID" value="XDJ61153.1"/>
    <property type="molecule type" value="Genomic_DNA"/>
</dbReference>
<evidence type="ECO:0000313" key="1">
    <source>
        <dbReference type="EMBL" id="XDJ58140.1"/>
    </source>
</evidence>
<protein>
    <submittedName>
        <fullName evidence="4">Ref family recombination enhancement nuclease</fullName>
    </submittedName>
</protein>